<evidence type="ECO:0000259" key="1">
    <source>
        <dbReference type="Pfam" id="PF06974"/>
    </source>
</evidence>
<organism evidence="2 3">
    <name type="scientific">Cymbomonas tetramitiformis</name>
    <dbReference type="NCBI Taxonomy" id="36881"/>
    <lineage>
        <taxon>Eukaryota</taxon>
        <taxon>Viridiplantae</taxon>
        <taxon>Chlorophyta</taxon>
        <taxon>Pyramimonadophyceae</taxon>
        <taxon>Pyramimonadales</taxon>
        <taxon>Pyramimonadaceae</taxon>
        <taxon>Cymbomonas</taxon>
    </lineage>
</organism>
<keyword evidence="3" id="KW-1185">Reference proteome</keyword>
<sequence length="192" mass="21831">YLGKRDEMKNVKNLRALIPISLPRPGAPLVNKWSFVSLSLPVFSKSFLDCLKLCQARLNVLKQSPEPYITRELQHLMSLTTPKFLQQQAATDLMTGHSLVFTNLPGPTDYMYLAGQRVESIFVYVANVNTQKRFLWCRPNILEVLGRNPLLFVTMIVFVAWQIYEESLSTSHCKNGVVSWKGYDVVYTGTGL</sequence>
<proteinExistence type="predicted"/>
<evidence type="ECO:0000313" key="3">
    <source>
        <dbReference type="Proteomes" id="UP001190700"/>
    </source>
</evidence>
<feature type="domain" description="O-acyltransferase WSD1 C-terminal" evidence="1">
    <location>
        <begin position="31"/>
        <end position="129"/>
    </location>
</feature>
<dbReference type="Pfam" id="PF06974">
    <property type="entry name" value="WS_DGAT_C"/>
    <property type="match status" value="1"/>
</dbReference>
<dbReference type="Proteomes" id="UP001190700">
    <property type="component" value="Unassembled WGS sequence"/>
</dbReference>
<reference evidence="2 3" key="1">
    <citation type="journal article" date="2015" name="Genome Biol. Evol.">
        <title>Comparative Genomics of a Bacterivorous Green Alga Reveals Evolutionary Causalities and Consequences of Phago-Mixotrophic Mode of Nutrition.</title>
        <authorList>
            <person name="Burns J.A."/>
            <person name="Paasch A."/>
            <person name="Narechania A."/>
            <person name="Kim E."/>
        </authorList>
    </citation>
    <scope>NUCLEOTIDE SEQUENCE [LARGE SCALE GENOMIC DNA]</scope>
    <source>
        <strain evidence="2 3">PLY_AMNH</strain>
    </source>
</reference>
<name>A0AAE0LIT4_9CHLO</name>
<feature type="non-terminal residue" evidence="2">
    <location>
        <position position="1"/>
    </location>
</feature>
<dbReference type="EMBL" id="LGRX02001139">
    <property type="protein sequence ID" value="KAK3286757.1"/>
    <property type="molecule type" value="Genomic_DNA"/>
</dbReference>
<comment type="caution">
    <text evidence="2">The sequence shown here is derived from an EMBL/GenBank/DDBJ whole genome shotgun (WGS) entry which is preliminary data.</text>
</comment>
<protein>
    <recommendedName>
        <fullName evidence="1">O-acyltransferase WSD1 C-terminal domain-containing protein</fullName>
    </recommendedName>
</protein>
<dbReference type="AlphaFoldDB" id="A0AAE0LIT4"/>
<evidence type="ECO:0000313" key="2">
    <source>
        <dbReference type="EMBL" id="KAK3286757.1"/>
    </source>
</evidence>
<dbReference type="InterPro" id="IPR009721">
    <property type="entry name" value="O-acyltransferase_WSD1_C"/>
</dbReference>
<gene>
    <name evidence="2" type="ORF">CYMTET_5703</name>
</gene>
<accession>A0AAE0LIT4</accession>